<dbReference type="Gene3D" id="1.10.10.1940">
    <property type="match status" value="1"/>
</dbReference>
<dbReference type="InterPro" id="IPR003582">
    <property type="entry name" value="ShKT_dom"/>
</dbReference>
<dbReference type="Pfam" id="PF01549">
    <property type="entry name" value="ShK"/>
    <property type="match status" value="1"/>
</dbReference>
<reference evidence="2 3" key="2">
    <citation type="submission" date="2018-10" db="EMBL/GenBank/DDBJ databases">
        <authorList>
            <consortium name="Pathogen Informatics"/>
        </authorList>
    </citation>
    <scope>NUCLEOTIDE SEQUENCE [LARGE SCALE GENOMIC DNA]</scope>
</reference>
<evidence type="ECO:0000313" key="2">
    <source>
        <dbReference type="EMBL" id="VDD92588.1"/>
    </source>
</evidence>
<evidence type="ECO:0000313" key="3">
    <source>
        <dbReference type="Proteomes" id="UP000274131"/>
    </source>
</evidence>
<dbReference type="EMBL" id="UXUI01008879">
    <property type="protein sequence ID" value="VDD92588.1"/>
    <property type="molecule type" value="Genomic_DNA"/>
</dbReference>
<evidence type="ECO:0000259" key="1">
    <source>
        <dbReference type="SMART" id="SM00254"/>
    </source>
</evidence>
<keyword evidence="3" id="KW-1185">Reference proteome</keyword>
<evidence type="ECO:0000313" key="4">
    <source>
        <dbReference type="WBParaSite" id="EVEC_0000785501-mRNA-1"/>
    </source>
</evidence>
<dbReference type="OrthoDB" id="5863778at2759"/>
<proteinExistence type="predicted"/>
<dbReference type="SMART" id="SM00254">
    <property type="entry name" value="ShKT"/>
    <property type="match status" value="1"/>
</dbReference>
<dbReference type="PANTHER" id="PTHR46219:SF18">
    <property type="entry name" value="SHKT DOMAIN-CONTAINING PROTEIN"/>
    <property type="match status" value="1"/>
</dbReference>
<feature type="domain" description="ShKT" evidence="1">
    <location>
        <begin position="219"/>
        <end position="260"/>
    </location>
</feature>
<dbReference type="WBParaSite" id="EVEC_0000785501-mRNA-1">
    <property type="protein sequence ID" value="EVEC_0000785501-mRNA-1"/>
    <property type="gene ID" value="EVEC_0000785501"/>
</dbReference>
<dbReference type="Proteomes" id="UP000274131">
    <property type="component" value="Unassembled WGS sequence"/>
</dbReference>
<accession>A0A0N4VBE9</accession>
<gene>
    <name evidence="2" type="ORF">EVEC_LOCUS7339</name>
</gene>
<sequence length="272" mass="30642">MIDNKTDQSSIFNCSLEAEKEKIDYFVKYLFAQAKMYFLEEKWIGEKRSIFGEVTNESALENHDQIHLFLSSSRRTISDSTAFLQRVCTRCFILTSGGQFYRCNNCFWKPALLNSYSCKIQEQLPCLQQTATHRAVLMVILSSTGNCSLLEHLGFTIASGMMYNSTTSDFQPFSDSCCRNETEFLETSTSIITSTETVTTESTITVPTVTTTTASTVSECVDLSVANRVSDCFALSYLCNNAVYYSLMTQQCPCTCGRCVCTSCKFIFRICR</sequence>
<organism evidence="4">
    <name type="scientific">Enterobius vermicularis</name>
    <name type="common">Human pinworm</name>
    <dbReference type="NCBI Taxonomy" id="51028"/>
    <lineage>
        <taxon>Eukaryota</taxon>
        <taxon>Metazoa</taxon>
        <taxon>Ecdysozoa</taxon>
        <taxon>Nematoda</taxon>
        <taxon>Chromadorea</taxon>
        <taxon>Rhabditida</taxon>
        <taxon>Spirurina</taxon>
        <taxon>Oxyuridomorpha</taxon>
        <taxon>Oxyuroidea</taxon>
        <taxon>Oxyuridae</taxon>
        <taxon>Enterobius</taxon>
    </lineage>
</organism>
<protein>
    <submittedName>
        <fullName evidence="4">ShKT domain-containing protein</fullName>
    </submittedName>
</protein>
<name>A0A0N4VBE9_ENTVE</name>
<reference evidence="4" key="1">
    <citation type="submission" date="2017-02" db="UniProtKB">
        <authorList>
            <consortium name="WormBaseParasite"/>
        </authorList>
    </citation>
    <scope>IDENTIFICATION</scope>
</reference>
<dbReference type="PANTHER" id="PTHR46219">
    <property type="entry name" value="PROTEIN CBG11138"/>
    <property type="match status" value="1"/>
</dbReference>
<dbReference type="AlphaFoldDB" id="A0A0N4VBE9"/>